<dbReference type="EMBL" id="JAFEMO010000528">
    <property type="protein sequence ID" value="KAH7511626.1"/>
    <property type="molecule type" value="Genomic_DNA"/>
</dbReference>
<name>A0ABQ8GZA5_9ROSI</name>
<reference evidence="1 2" key="1">
    <citation type="submission" date="2021-02" db="EMBL/GenBank/DDBJ databases">
        <title>Plant Genome Project.</title>
        <authorList>
            <person name="Zhang R.-G."/>
        </authorList>
    </citation>
    <scope>NUCLEOTIDE SEQUENCE [LARGE SCALE GENOMIC DNA]</scope>
    <source>
        <tissue evidence="1">Leaves</tissue>
    </source>
</reference>
<evidence type="ECO:0000313" key="1">
    <source>
        <dbReference type="EMBL" id="KAH7511626.1"/>
    </source>
</evidence>
<dbReference type="Proteomes" id="UP000827721">
    <property type="component" value="Unassembled WGS sequence"/>
</dbReference>
<protein>
    <submittedName>
        <fullName evidence="1">Uncharacterized protein</fullName>
    </submittedName>
</protein>
<proteinExistence type="predicted"/>
<comment type="caution">
    <text evidence="1">The sequence shown here is derived from an EMBL/GenBank/DDBJ whole genome shotgun (WGS) entry which is preliminary data.</text>
</comment>
<organism evidence="1 2">
    <name type="scientific">Xanthoceras sorbifolium</name>
    <dbReference type="NCBI Taxonomy" id="99658"/>
    <lineage>
        <taxon>Eukaryota</taxon>
        <taxon>Viridiplantae</taxon>
        <taxon>Streptophyta</taxon>
        <taxon>Embryophyta</taxon>
        <taxon>Tracheophyta</taxon>
        <taxon>Spermatophyta</taxon>
        <taxon>Magnoliopsida</taxon>
        <taxon>eudicotyledons</taxon>
        <taxon>Gunneridae</taxon>
        <taxon>Pentapetalae</taxon>
        <taxon>rosids</taxon>
        <taxon>malvids</taxon>
        <taxon>Sapindales</taxon>
        <taxon>Sapindaceae</taxon>
        <taxon>Xanthoceroideae</taxon>
        <taxon>Xanthoceras</taxon>
    </lineage>
</organism>
<accession>A0ABQ8GZA5</accession>
<evidence type="ECO:0000313" key="2">
    <source>
        <dbReference type="Proteomes" id="UP000827721"/>
    </source>
</evidence>
<keyword evidence="2" id="KW-1185">Reference proteome</keyword>
<sequence length="79" mass="9208">MAWAMKCPCQEIWLCLKERWILLNFRNNNVENFEKGAGEGRVRMKECLVGIVRIGVVFSMQSRPTDRMEMIDVVKLCDA</sequence>
<gene>
    <name evidence="1" type="ORF">JRO89_XSUnG0188100</name>
</gene>